<sequence>MKLKILFTMAIIIFLCSCGTKGATNAAVNGKDTDIPELNIVINNYFENFDDINNWSPYATDEFVRRVYSWCSSDTSETKSIKEMKSIYFEINKDSLKLIGYTIEEVQKESSDKVIIFVTREWENGQKDQTYYSFLKVKGKWKVDDRF</sequence>
<name>A0A7X2H9R6_9BACL</name>
<evidence type="ECO:0008006" key="4">
    <source>
        <dbReference type="Google" id="ProtNLM"/>
    </source>
</evidence>
<keyword evidence="1" id="KW-0732">Signal</keyword>
<feature type="signal peptide" evidence="1">
    <location>
        <begin position="1"/>
        <end position="26"/>
    </location>
</feature>
<evidence type="ECO:0000313" key="3">
    <source>
        <dbReference type="Proteomes" id="UP000463051"/>
    </source>
</evidence>
<keyword evidence="3" id="KW-1185">Reference proteome</keyword>
<dbReference type="Proteomes" id="UP000463051">
    <property type="component" value="Unassembled WGS sequence"/>
</dbReference>
<comment type="caution">
    <text evidence="2">The sequence shown here is derived from an EMBL/GenBank/DDBJ whole genome shotgun (WGS) entry which is preliminary data.</text>
</comment>
<dbReference type="PROSITE" id="PS51257">
    <property type="entry name" value="PROKAR_LIPOPROTEIN"/>
    <property type="match status" value="1"/>
</dbReference>
<organism evidence="2 3">
    <name type="scientific">Paenibacillus monticola</name>
    <dbReference type="NCBI Taxonomy" id="2666075"/>
    <lineage>
        <taxon>Bacteria</taxon>
        <taxon>Bacillati</taxon>
        <taxon>Bacillota</taxon>
        <taxon>Bacilli</taxon>
        <taxon>Bacillales</taxon>
        <taxon>Paenibacillaceae</taxon>
        <taxon>Paenibacillus</taxon>
    </lineage>
</organism>
<reference evidence="2 3" key="1">
    <citation type="submission" date="2019-11" db="EMBL/GenBank/DDBJ databases">
        <title>Paenibacillus monticola sp. nov., a novel PGPR strain isolated from mountain sample in China.</title>
        <authorList>
            <person name="Zhao Q."/>
            <person name="Li H.-P."/>
            <person name="Zhang J.-L."/>
        </authorList>
    </citation>
    <scope>NUCLEOTIDE SEQUENCE [LARGE SCALE GENOMIC DNA]</scope>
    <source>
        <strain evidence="2 3">LC-T2</strain>
    </source>
</reference>
<accession>A0A7X2H9R6</accession>
<evidence type="ECO:0000256" key="1">
    <source>
        <dbReference type="SAM" id="SignalP"/>
    </source>
</evidence>
<dbReference type="RefSeq" id="WP_154121599.1">
    <property type="nucleotide sequence ID" value="NZ_WJXB01000012.1"/>
</dbReference>
<feature type="chain" id="PRO_5031049214" description="DUF4878 domain-containing protein" evidence="1">
    <location>
        <begin position="27"/>
        <end position="147"/>
    </location>
</feature>
<gene>
    <name evidence="2" type="ORF">GJB61_24285</name>
</gene>
<protein>
    <recommendedName>
        <fullName evidence="4">DUF4878 domain-containing protein</fullName>
    </recommendedName>
</protein>
<proteinExistence type="predicted"/>
<dbReference type="EMBL" id="WJXB01000012">
    <property type="protein sequence ID" value="MRN56098.1"/>
    <property type="molecule type" value="Genomic_DNA"/>
</dbReference>
<dbReference type="AlphaFoldDB" id="A0A7X2H9R6"/>
<evidence type="ECO:0000313" key="2">
    <source>
        <dbReference type="EMBL" id="MRN56098.1"/>
    </source>
</evidence>